<organism evidence="1 2">
    <name type="scientific">candidate division TA06 bacterium SM23_40</name>
    <dbReference type="NCBI Taxonomy" id="1703774"/>
    <lineage>
        <taxon>Bacteria</taxon>
        <taxon>Bacteria division TA06</taxon>
    </lineage>
</organism>
<dbReference type="Pfam" id="PF25209">
    <property type="entry name" value="Phage_capsid_4"/>
    <property type="match status" value="1"/>
</dbReference>
<protein>
    <submittedName>
        <fullName evidence="1">Uncharacterized protein</fullName>
    </submittedName>
</protein>
<evidence type="ECO:0000313" key="1">
    <source>
        <dbReference type="EMBL" id="KPK68177.1"/>
    </source>
</evidence>
<dbReference type="Proteomes" id="UP000051717">
    <property type="component" value="Unassembled WGS sequence"/>
</dbReference>
<proteinExistence type="predicted"/>
<comment type="caution">
    <text evidence="1">The sequence shown here is derived from an EMBL/GenBank/DDBJ whole genome shotgun (WGS) entry which is preliminary data.</text>
</comment>
<dbReference type="AlphaFoldDB" id="A0A0S8G6H0"/>
<gene>
    <name evidence="1" type="ORF">AMJ82_08935</name>
</gene>
<evidence type="ECO:0000313" key="2">
    <source>
        <dbReference type="Proteomes" id="UP000051717"/>
    </source>
</evidence>
<reference evidence="1 2" key="1">
    <citation type="journal article" date="2015" name="Microbiome">
        <title>Genomic resolution of linkages in carbon, nitrogen, and sulfur cycling among widespread estuary sediment bacteria.</title>
        <authorList>
            <person name="Baker B.J."/>
            <person name="Lazar C.S."/>
            <person name="Teske A.P."/>
            <person name="Dick G.J."/>
        </authorList>
    </citation>
    <scope>NUCLEOTIDE SEQUENCE [LARGE SCALE GENOMIC DNA]</scope>
    <source>
        <strain evidence="1">SM23_40</strain>
    </source>
</reference>
<accession>A0A0S8G6H0</accession>
<dbReference type="EMBL" id="LJUI01000087">
    <property type="protein sequence ID" value="KPK68177.1"/>
    <property type="molecule type" value="Genomic_DNA"/>
</dbReference>
<name>A0A0S8G6H0_UNCT6</name>
<sequence>MKWSGVGTLPDFNEFTGLIEYQSQSQGYDTTATHIEFANGCQVERKLFDDDQYNVFNQRPAALGASAARTREKHAARLLNMAFSNDTYFYNNTEGVALCSNSHTTTSGASTASGFDNLGTASMTAVAVATGRIQMVGFRGDQAERISVIPNQLWYPPDLYEKAYEIINASGKVDTALNNPNVHEGKYTGHEWNFLTDSNNWFMIDSRTSARMFHWIDRIALEFGMIEDFDTLIAKFRAYMRYSIAWTDWRCICGFQVS</sequence>